<dbReference type="EMBL" id="WBOF01000002">
    <property type="protein sequence ID" value="MQS16213.1"/>
    <property type="molecule type" value="Genomic_DNA"/>
</dbReference>
<organism evidence="1 2">
    <name type="scientific">Streptomyces kaniharaensis</name>
    <dbReference type="NCBI Taxonomy" id="212423"/>
    <lineage>
        <taxon>Bacteria</taxon>
        <taxon>Bacillati</taxon>
        <taxon>Actinomycetota</taxon>
        <taxon>Actinomycetes</taxon>
        <taxon>Kitasatosporales</taxon>
        <taxon>Streptomycetaceae</taxon>
        <taxon>Streptomyces</taxon>
    </lineage>
</organism>
<evidence type="ECO:0000313" key="2">
    <source>
        <dbReference type="Proteomes" id="UP000450000"/>
    </source>
</evidence>
<dbReference type="GO" id="GO:0003677">
    <property type="term" value="F:DNA binding"/>
    <property type="evidence" value="ECO:0007669"/>
    <property type="project" value="InterPro"/>
</dbReference>
<reference evidence="1 2" key="1">
    <citation type="submission" date="2019-09" db="EMBL/GenBank/DDBJ databases">
        <title>Genome Sequences of Streptomyces kaniharaensis ATCC 21070.</title>
        <authorList>
            <person name="Zhu W."/>
            <person name="De Crecy-Lagard V."/>
            <person name="Richards N.G."/>
        </authorList>
    </citation>
    <scope>NUCLEOTIDE SEQUENCE [LARGE SCALE GENOMIC DNA]</scope>
    <source>
        <strain evidence="1 2">SF-557</strain>
    </source>
</reference>
<dbReference type="AlphaFoldDB" id="A0A6N7L324"/>
<protein>
    <submittedName>
        <fullName evidence="1">Uncharacterized protein</fullName>
    </submittedName>
</protein>
<comment type="caution">
    <text evidence="1">The sequence shown here is derived from an EMBL/GenBank/DDBJ whole genome shotgun (WGS) entry which is preliminary data.</text>
</comment>
<gene>
    <name evidence="1" type="ORF">F7Q99_29295</name>
</gene>
<sequence length="251" mass="25810">MIELPGFAVLLARLLDHRGLAPADLARRAEAAEPEVAAVLAGAAPEPALLRRLAPALGLDPADLFEFAAFPLPEDLAPAGGMATTSITGVVRLALALPPASRAELRAGVAGLPSAKNRGRIEGLPAALPDRHTPGNLLMRMVATRNLGWNGTAKVVQLLTGRSRMATVYGRIASGEAELTPELVADLATVLALPAADLAAVLGLPVPADAPAAPAPGEAVTDAALLLRDLRRLGVEQLREAEDLARVLPPA</sequence>
<dbReference type="SUPFAM" id="SSF47413">
    <property type="entry name" value="lambda repressor-like DNA-binding domains"/>
    <property type="match status" value="1"/>
</dbReference>
<proteinExistence type="predicted"/>
<name>A0A6N7L324_9ACTN</name>
<dbReference type="Proteomes" id="UP000450000">
    <property type="component" value="Unassembled WGS sequence"/>
</dbReference>
<evidence type="ECO:0000313" key="1">
    <source>
        <dbReference type="EMBL" id="MQS16213.1"/>
    </source>
</evidence>
<dbReference type="OrthoDB" id="3397450at2"/>
<dbReference type="InterPro" id="IPR010982">
    <property type="entry name" value="Lambda_DNA-bd_dom_sf"/>
</dbReference>
<accession>A0A6N7L324</accession>
<dbReference type="RefSeq" id="WP_153466946.1">
    <property type="nucleotide sequence ID" value="NZ_WBOF01000002.1"/>
</dbReference>
<keyword evidence="2" id="KW-1185">Reference proteome</keyword>